<proteinExistence type="predicted"/>
<sequence>MGLSRERLSLNQQGRNPYSRHRSTMTSTNSHVYKVPSPPLVFHPIILFCMAASTKNIQLPQISTLYLGQGFVSYKQLGKLVGVDSLPNSSRITPLPYSFCTTLGNLPRSLLEQYSQKCLSQRAKKLPTRLPRVSIWENVLKASVPRAGSSKIAMPSTTPLNGSAAR</sequence>
<dbReference type="EMBL" id="JAHLJV010000047">
    <property type="protein sequence ID" value="KAK1585150.1"/>
    <property type="molecule type" value="Genomic_DNA"/>
</dbReference>
<name>A0AAD8PW36_9PEZI</name>
<evidence type="ECO:0000256" key="1">
    <source>
        <dbReference type="SAM" id="MobiDB-lite"/>
    </source>
</evidence>
<dbReference type="AlphaFoldDB" id="A0AAD8PW36"/>
<evidence type="ECO:0000313" key="3">
    <source>
        <dbReference type="Proteomes" id="UP001230504"/>
    </source>
</evidence>
<comment type="caution">
    <text evidence="2">The sequence shown here is derived from an EMBL/GenBank/DDBJ whole genome shotgun (WGS) entry which is preliminary data.</text>
</comment>
<evidence type="ECO:0000313" key="2">
    <source>
        <dbReference type="EMBL" id="KAK1585150.1"/>
    </source>
</evidence>
<protein>
    <submittedName>
        <fullName evidence="2">Uncharacterized protein</fullName>
    </submittedName>
</protein>
<dbReference type="RefSeq" id="XP_060412194.1">
    <property type="nucleotide sequence ID" value="XM_060558252.1"/>
</dbReference>
<feature type="region of interest" description="Disordered" evidence="1">
    <location>
        <begin position="1"/>
        <end position="30"/>
    </location>
</feature>
<dbReference type="Proteomes" id="UP001230504">
    <property type="component" value="Unassembled WGS sequence"/>
</dbReference>
<reference evidence="2" key="1">
    <citation type="submission" date="2021-06" db="EMBL/GenBank/DDBJ databases">
        <title>Comparative genomics, transcriptomics and evolutionary studies reveal genomic signatures of adaptation to plant cell wall in hemibiotrophic fungi.</title>
        <authorList>
            <consortium name="DOE Joint Genome Institute"/>
            <person name="Baroncelli R."/>
            <person name="Diaz J.F."/>
            <person name="Benocci T."/>
            <person name="Peng M."/>
            <person name="Battaglia E."/>
            <person name="Haridas S."/>
            <person name="Andreopoulos W."/>
            <person name="Labutti K."/>
            <person name="Pangilinan J."/>
            <person name="Floch G.L."/>
            <person name="Makela M.R."/>
            <person name="Henrissat B."/>
            <person name="Grigoriev I.V."/>
            <person name="Crouch J.A."/>
            <person name="De Vries R.P."/>
            <person name="Sukno S.A."/>
            <person name="Thon M.R."/>
        </authorList>
    </citation>
    <scope>NUCLEOTIDE SEQUENCE</scope>
    <source>
        <strain evidence="2">CBS 125086</strain>
    </source>
</reference>
<keyword evidence="3" id="KW-1185">Reference proteome</keyword>
<dbReference type="GeneID" id="85442492"/>
<accession>A0AAD8PW36</accession>
<gene>
    <name evidence="2" type="ORF">LY79DRAFT_559339</name>
</gene>
<organism evidence="2 3">
    <name type="scientific">Colletotrichum navitas</name>
    <dbReference type="NCBI Taxonomy" id="681940"/>
    <lineage>
        <taxon>Eukaryota</taxon>
        <taxon>Fungi</taxon>
        <taxon>Dikarya</taxon>
        <taxon>Ascomycota</taxon>
        <taxon>Pezizomycotina</taxon>
        <taxon>Sordariomycetes</taxon>
        <taxon>Hypocreomycetidae</taxon>
        <taxon>Glomerellales</taxon>
        <taxon>Glomerellaceae</taxon>
        <taxon>Colletotrichum</taxon>
        <taxon>Colletotrichum graminicola species complex</taxon>
    </lineage>
</organism>